<dbReference type="STRING" id="180332.GCA_000797495_00073"/>
<keyword evidence="5" id="KW-0902">Two-component regulatory system</keyword>
<dbReference type="PANTHER" id="PTHR42713">
    <property type="entry name" value="HISTIDINE KINASE-RELATED"/>
    <property type="match status" value="1"/>
</dbReference>
<keyword evidence="4 10" id="KW-0597">Phosphoprotein</keyword>
<dbReference type="Gene3D" id="3.40.50.2300">
    <property type="match status" value="1"/>
</dbReference>
<evidence type="ECO:0000256" key="10">
    <source>
        <dbReference type="PROSITE-ProRule" id="PRU00169"/>
    </source>
</evidence>
<dbReference type="Pfam" id="PF00072">
    <property type="entry name" value="Response_reg"/>
    <property type="match status" value="1"/>
</dbReference>
<evidence type="ECO:0000259" key="13">
    <source>
        <dbReference type="PROSITE" id="PS50110"/>
    </source>
</evidence>
<dbReference type="SUPFAM" id="SSF52172">
    <property type="entry name" value="CheY-like"/>
    <property type="match status" value="1"/>
</dbReference>
<dbReference type="PANTHER" id="PTHR42713:SF3">
    <property type="entry name" value="TRANSCRIPTIONAL REGULATORY PROTEIN HPTR"/>
    <property type="match status" value="1"/>
</dbReference>
<dbReference type="CDD" id="cd17536">
    <property type="entry name" value="REC_YesN-like"/>
    <property type="match status" value="1"/>
</dbReference>
<evidence type="ECO:0000256" key="5">
    <source>
        <dbReference type="ARBA" id="ARBA00023012"/>
    </source>
</evidence>
<evidence type="ECO:0000259" key="12">
    <source>
        <dbReference type="PROSITE" id="PS01124"/>
    </source>
</evidence>
<dbReference type="SMART" id="SM00448">
    <property type="entry name" value="REC"/>
    <property type="match status" value="1"/>
</dbReference>
<sequence>MYQLLIADDEKIIREGLKNVVDWNDLGFEIADIFTDGQEIIEYLDYAIPDVILTDIKMSHISGIEVAKYVFDHKMPCKVVLISGYQEFELALQGIKYGAEDYLLKPIDVDNLIETFSKLKLELDQKQQQERKAQEEKYRMEEAIPLLEERFFSDLILGVAGSEEYIRSRMAVLYPQMDINLCHCLLADIRIENYPEFMKHVWQYNYDQFEINIHHFLQIYHKEMYFHLVFKSGEILEIFGVLIKQSDETDALEICKRELELLVQELMSSFHFQAGYEIKQIYHNIFDINGIQEGIFSQGYSQESLKQHLQEQKKLIMSNISLGNMVTAQKIFHSILEELNTAPSIFRNNFVIEILSTMNTVIKEVNVKLSDSLRTYFNYSQVLSFSGVEELKAYCDRIFDRIKLAEEKKEYYDTTALISKAKRYIIDNIHKDISQEETANQLFICSSYLSRLFKKQTGENFTQFVTRMKMEKAIELLKNPQYKTYQVSEALGYKTPRYFSRLFRMQTGMNPSEYRGKVLNIGGGTDEI</sequence>
<dbReference type="Pfam" id="PF12833">
    <property type="entry name" value="HTH_18"/>
    <property type="match status" value="1"/>
</dbReference>
<evidence type="ECO:0000256" key="11">
    <source>
        <dbReference type="SAM" id="Coils"/>
    </source>
</evidence>
<evidence type="ECO:0000313" key="14">
    <source>
        <dbReference type="EMBL" id="TLD00758.1"/>
    </source>
</evidence>
<feature type="coiled-coil region" evidence="11">
    <location>
        <begin position="109"/>
        <end position="143"/>
    </location>
</feature>
<dbReference type="AlphaFoldDB" id="A0A4V6HRX5"/>
<protein>
    <recommendedName>
        <fullName evidence="2">Stage 0 sporulation protein A homolog</fullName>
    </recommendedName>
</protein>
<dbReference type="InterPro" id="IPR051552">
    <property type="entry name" value="HptR"/>
</dbReference>
<feature type="modified residue" description="4-aspartylphosphate" evidence="10">
    <location>
        <position position="55"/>
    </location>
</feature>
<dbReference type="EMBL" id="QGQD01000047">
    <property type="protein sequence ID" value="TLD00758.1"/>
    <property type="molecule type" value="Genomic_DNA"/>
</dbReference>
<dbReference type="InterPro" id="IPR018060">
    <property type="entry name" value="HTH_AraC"/>
</dbReference>
<keyword evidence="11" id="KW-0175">Coiled coil</keyword>
<feature type="domain" description="Response regulatory" evidence="13">
    <location>
        <begin position="3"/>
        <end position="120"/>
    </location>
</feature>
<evidence type="ECO:0000256" key="9">
    <source>
        <dbReference type="ARBA" id="ARBA00024867"/>
    </source>
</evidence>
<dbReference type="InterPro" id="IPR001789">
    <property type="entry name" value="Sig_transdc_resp-reg_receiver"/>
</dbReference>
<evidence type="ECO:0000256" key="4">
    <source>
        <dbReference type="ARBA" id="ARBA00022553"/>
    </source>
</evidence>
<keyword evidence="3" id="KW-0963">Cytoplasm</keyword>
<evidence type="ECO:0000313" key="15">
    <source>
        <dbReference type="Proteomes" id="UP000306509"/>
    </source>
</evidence>
<proteinExistence type="predicted"/>
<comment type="subcellular location">
    <subcellularLocation>
        <location evidence="1">Cytoplasm</location>
    </subcellularLocation>
</comment>
<dbReference type="InterPro" id="IPR009057">
    <property type="entry name" value="Homeodomain-like_sf"/>
</dbReference>
<gene>
    <name evidence="14" type="ORF">DSM106044_02334</name>
</gene>
<evidence type="ECO:0000256" key="2">
    <source>
        <dbReference type="ARBA" id="ARBA00018672"/>
    </source>
</evidence>
<accession>A0A4V6HRX5</accession>
<name>A0A4V6HRX5_9FIRM</name>
<dbReference type="RefSeq" id="WP_047833271.1">
    <property type="nucleotide sequence ID" value="NZ_QGQD01000047.1"/>
</dbReference>
<comment type="function">
    <text evidence="9">May play the central regulatory role in sporulation. It may be an element of the effector pathway responsible for the activation of sporulation genes in response to nutritional stress. Spo0A may act in concert with spo0H (a sigma factor) to control the expression of some genes that are critical to the sporulation process.</text>
</comment>
<evidence type="ECO:0000256" key="1">
    <source>
        <dbReference type="ARBA" id="ARBA00004496"/>
    </source>
</evidence>
<evidence type="ECO:0000256" key="3">
    <source>
        <dbReference type="ARBA" id="ARBA00022490"/>
    </source>
</evidence>
<keyword evidence="6" id="KW-0805">Transcription regulation</keyword>
<dbReference type="GO" id="GO:0005737">
    <property type="term" value="C:cytoplasm"/>
    <property type="evidence" value="ECO:0007669"/>
    <property type="project" value="UniProtKB-SubCell"/>
</dbReference>
<organism evidence="14 15">
    <name type="scientific">Robinsoniella peoriensis</name>
    <dbReference type="NCBI Taxonomy" id="180332"/>
    <lineage>
        <taxon>Bacteria</taxon>
        <taxon>Bacillati</taxon>
        <taxon>Bacillota</taxon>
        <taxon>Clostridia</taxon>
        <taxon>Lachnospirales</taxon>
        <taxon>Lachnospiraceae</taxon>
        <taxon>Robinsoniella</taxon>
    </lineage>
</organism>
<keyword evidence="15" id="KW-1185">Reference proteome</keyword>
<dbReference type="PROSITE" id="PS50110">
    <property type="entry name" value="RESPONSE_REGULATORY"/>
    <property type="match status" value="1"/>
</dbReference>
<evidence type="ECO:0000256" key="8">
    <source>
        <dbReference type="ARBA" id="ARBA00023163"/>
    </source>
</evidence>
<feature type="domain" description="HTH araC/xylS-type" evidence="12">
    <location>
        <begin position="419"/>
        <end position="517"/>
    </location>
</feature>
<reference evidence="14 15" key="1">
    <citation type="journal article" date="2019" name="Anaerobe">
        <title>Detection of Robinsoniella peoriensis in multiple bone samples of a trauma patient.</title>
        <authorList>
            <person name="Schrottner P."/>
            <person name="Hartwich K."/>
            <person name="Bunk B."/>
            <person name="Schober I."/>
            <person name="Helbig S."/>
            <person name="Rudolph W.W."/>
            <person name="Gunzer F."/>
        </authorList>
    </citation>
    <scope>NUCLEOTIDE SEQUENCE [LARGE SCALE GENOMIC DNA]</scope>
    <source>
        <strain evidence="14 15">DSM 106044</strain>
    </source>
</reference>
<dbReference type="GO" id="GO:0043565">
    <property type="term" value="F:sequence-specific DNA binding"/>
    <property type="evidence" value="ECO:0007669"/>
    <property type="project" value="InterPro"/>
</dbReference>
<dbReference type="SUPFAM" id="SSF46689">
    <property type="entry name" value="Homeodomain-like"/>
    <property type="match status" value="2"/>
</dbReference>
<dbReference type="Gene3D" id="1.10.10.60">
    <property type="entry name" value="Homeodomain-like"/>
    <property type="match status" value="2"/>
</dbReference>
<dbReference type="Proteomes" id="UP000306509">
    <property type="component" value="Unassembled WGS sequence"/>
</dbReference>
<dbReference type="GO" id="GO:0003700">
    <property type="term" value="F:DNA-binding transcription factor activity"/>
    <property type="evidence" value="ECO:0007669"/>
    <property type="project" value="InterPro"/>
</dbReference>
<dbReference type="InterPro" id="IPR011006">
    <property type="entry name" value="CheY-like_superfamily"/>
</dbReference>
<evidence type="ECO:0000256" key="7">
    <source>
        <dbReference type="ARBA" id="ARBA00023125"/>
    </source>
</evidence>
<keyword evidence="8" id="KW-0804">Transcription</keyword>
<dbReference type="PROSITE" id="PS01124">
    <property type="entry name" value="HTH_ARAC_FAMILY_2"/>
    <property type="match status" value="1"/>
</dbReference>
<evidence type="ECO:0000256" key="6">
    <source>
        <dbReference type="ARBA" id="ARBA00023015"/>
    </source>
</evidence>
<keyword evidence="7" id="KW-0238">DNA-binding</keyword>
<comment type="caution">
    <text evidence="14">The sequence shown here is derived from an EMBL/GenBank/DDBJ whole genome shotgun (WGS) entry which is preliminary data.</text>
</comment>
<dbReference type="GO" id="GO:0000160">
    <property type="term" value="P:phosphorelay signal transduction system"/>
    <property type="evidence" value="ECO:0007669"/>
    <property type="project" value="UniProtKB-KW"/>
</dbReference>
<dbReference type="SMART" id="SM00342">
    <property type="entry name" value="HTH_ARAC"/>
    <property type="match status" value="1"/>
</dbReference>